<dbReference type="AlphaFoldDB" id="A0AAW0GNE7"/>
<keyword evidence="3" id="KW-1185">Reference proteome</keyword>
<protein>
    <submittedName>
        <fullName evidence="2">Uncharacterized protein</fullName>
    </submittedName>
</protein>
<evidence type="ECO:0000313" key="3">
    <source>
        <dbReference type="Proteomes" id="UP001385951"/>
    </source>
</evidence>
<accession>A0AAW0GNE7</accession>
<dbReference type="EMBL" id="JASBNA010000002">
    <property type="protein sequence ID" value="KAK7694177.1"/>
    <property type="molecule type" value="Genomic_DNA"/>
</dbReference>
<keyword evidence="1" id="KW-0732">Signal</keyword>
<feature type="chain" id="PRO_5043799425" evidence="1">
    <location>
        <begin position="19"/>
        <end position="163"/>
    </location>
</feature>
<gene>
    <name evidence="2" type="ORF">QCA50_001357</name>
</gene>
<evidence type="ECO:0000256" key="1">
    <source>
        <dbReference type="SAM" id="SignalP"/>
    </source>
</evidence>
<reference evidence="2 3" key="1">
    <citation type="submission" date="2022-09" db="EMBL/GenBank/DDBJ databases">
        <authorList>
            <person name="Palmer J.M."/>
        </authorList>
    </citation>
    <scope>NUCLEOTIDE SEQUENCE [LARGE SCALE GENOMIC DNA]</scope>
    <source>
        <strain evidence="2 3">DSM 7382</strain>
    </source>
</reference>
<comment type="caution">
    <text evidence="2">The sequence shown here is derived from an EMBL/GenBank/DDBJ whole genome shotgun (WGS) entry which is preliminary data.</text>
</comment>
<proteinExistence type="predicted"/>
<sequence length="163" mass="17332">MLFKSSAITGLFAAFAAGSIIPRTIVGSGGTIVSPASFSDAPAGHSIPFRYITFTNTNSRCHSGYTPIEVYLLDAPPTNSDVTDSGEFTNFIHHFGRFLIPIPGLPPMVDPPPPPSTLTIPDLGPSVHDGELFFSIIETIDGCVPDSHLEYGLSSTPIEYHAV</sequence>
<organism evidence="2 3">
    <name type="scientific">Cerrena zonata</name>
    <dbReference type="NCBI Taxonomy" id="2478898"/>
    <lineage>
        <taxon>Eukaryota</taxon>
        <taxon>Fungi</taxon>
        <taxon>Dikarya</taxon>
        <taxon>Basidiomycota</taxon>
        <taxon>Agaricomycotina</taxon>
        <taxon>Agaricomycetes</taxon>
        <taxon>Polyporales</taxon>
        <taxon>Cerrenaceae</taxon>
        <taxon>Cerrena</taxon>
    </lineage>
</organism>
<name>A0AAW0GNE7_9APHY</name>
<evidence type="ECO:0000313" key="2">
    <source>
        <dbReference type="EMBL" id="KAK7694177.1"/>
    </source>
</evidence>
<feature type="signal peptide" evidence="1">
    <location>
        <begin position="1"/>
        <end position="18"/>
    </location>
</feature>
<dbReference type="Proteomes" id="UP001385951">
    <property type="component" value="Unassembled WGS sequence"/>
</dbReference>